<dbReference type="EMBL" id="JAESDN010000001">
    <property type="protein sequence ID" value="KAG7059156.1"/>
    <property type="molecule type" value="Genomic_DNA"/>
</dbReference>
<feature type="transmembrane region" description="Helical" evidence="1">
    <location>
        <begin position="207"/>
        <end position="229"/>
    </location>
</feature>
<reference evidence="2" key="1">
    <citation type="submission" date="2021-05" db="EMBL/GenBank/DDBJ databases">
        <title>Comparative genomics of three Colletotrichum scovillei strains and genetic complementation revealed genes involved fungal growth and virulence on chili pepper.</title>
        <authorList>
            <person name="Hsieh D.-K."/>
            <person name="Chuang S.-C."/>
            <person name="Chen C.-Y."/>
            <person name="Chao Y.-T."/>
            <person name="Lu M.-Y.J."/>
            <person name="Lee M.-H."/>
            <person name="Shih M.-C."/>
        </authorList>
    </citation>
    <scope>NUCLEOTIDE SEQUENCE</scope>
    <source>
        <strain evidence="2">Coll-153</strain>
    </source>
</reference>
<name>A0A9P7UML9_9PEZI</name>
<keyword evidence="1" id="KW-0812">Transmembrane</keyword>
<proteinExistence type="predicted"/>
<feature type="transmembrane region" description="Helical" evidence="1">
    <location>
        <begin position="349"/>
        <end position="371"/>
    </location>
</feature>
<dbReference type="Proteomes" id="UP000699042">
    <property type="component" value="Unassembled WGS sequence"/>
</dbReference>
<keyword evidence="3" id="KW-1185">Reference proteome</keyword>
<evidence type="ECO:0000313" key="3">
    <source>
        <dbReference type="Proteomes" id="UP000699042"/>
    </source>
</evidence>
<protein>
    <submittedName>
        <fullName evidence="2">Uncharacterized protein</fullName>
    </submittedName>
</protein>
<gene>
    <name evidence="2" type="ORF">JMJ77_006524</name>
</gene>
<dbReference type="AlphaFoldDB" id="A0A9P7UML9"/>
<organism evidence="2 3">
    <name type="scientific">Colletotrichum scovillei</name>
    <dbReference type="NCBI Taxonomy" id="1209932"/>
    <lineage>
        <taxon>Eukaryota</taxon>
        <taxon>Fungi</taxon>
        <taxon>Dikarya</taxon>
        <taxon>Ascomycota</taxon>
        <taxon>Pezizomycotina</taxon>
        <taxon>Sordariomycetes</taxon>
        <taxon>Hypocreomycetidae</taxon>
        <taxon>Glomerellales</taxon>
        <taxon>Glomerellaceae</taxon>
        <taxon>Colletotrichum</taxon>
        <taxon>Colletotrichum acutatum species complex</taxon>
    </lineage>
</organism>
<sequence length="416" mass="46726">MHMFNQDELLRFYSTEYRTISGSIAIAALLLSMLKMSRFFLSFVFVTLLNWPCLAVYVAKDQFKNWYPEFGPTFEAIMEGNCSAEYERYLTIPRENATIDWFTGGGNTNRLAQPVANCILGNTSEYIMSNMAAAAVVLGLMPTILATVGNSVEETSTLCVIGQRPLIALLVAAGSPAIHPVRSFEYMNPMKLVKPRHYRLRTERSSVPLRTIALAIEFLAAIAAIINTYTLCNQLGVMVVSMLAPQLTYLEFLWSIIGISSHVSAAASLWARTRITEGTRRGYIGEVLSRQFKPLDKEDWTRAVIDEDETYLSMALSYLTSLLGTCHLIYGSMLFSSLVFISATDSLKIMARYMASAMVSRFILMYELFWLRDILGERKELFVKADSIKLSQSTEVMERGGKIYHRSTADSGIFET</sequence>
<feature type="transmembrane region" description="Helical" evidence="1">
    <location>
        <begin position="166"/>
        <end position="186"/>
    </location>
</feature>
<feature type="transmembrane region" description="Helical" evidence="1">
    <location>
        <begin position="126"/>
        <end position="146"/>
    </location>
</feature>
<feature type="transmembrane region" description="Helical" evidence="1">
    <location>
        <begin position="322"/>
        <end position="343"/>
    </location>
</feature>
<feature type="transmembrane region" description="Helical" evidence="1">
    <location>
        <begin position="39"/>
        <end position="59"/>
    </location>
</feature>
<comment type="caution">
    <text evidence="2">The sequence shown here is derived from an EMBL/GenBank/DDBJ whole genome shotgun (WGS) entry which is preliminary data.</text>
</comment>
<feature type="transmembrane region" description="Helical" evidence="1">
    <location>
        <begin position="249"/>
        <end position="271"/>
    </location>
</feature>
<keyword evidence="1" id="KW-1133">Transmembrane helix</keyword>
<keyword evidence="1" id="KW-0472">Membrane</keyword>
<evidence type="ECO:0000256" key="1">
    <source>
        <dbReference type="SAM" id="Phobius"/>
    </source>
</evidence>
<feature type="transmembrane region" description="Helical" evidence="1">
    <location>
        <begin position="12"/>
        <end position="33"/>
    </location>
</feature>
<evidence type="ECO:0000313" key="2">
    <source>
        <dbReference type="EMBL" id="KAG7059156.1"/>
    </source>
</evidence>
<accession>A0A9P7UML9</accession>